<dbReference type="GO" id="GO:0004386">
    <property type="term" value="F:helicase activity"/>
    <property type="evidence" value="ECO:0007669"/>
    <property type="project" value="UniProtKB-KW"/>
</dbReference>
<keyword evidence="5" id="KW-1185">Reference proteome</keyword>
<dbReference type="GO" id="GO:0016787">
    <property type="term" value="F:hydrolase activity"/>
    <property type="evidence" value="ECO:0007669"/>
    <property type="project" value="UniProtKB-KW"/>
</dbReference>
<gene>
    <name evidence="6" type="primary">LOC103513503</name>
</gene>
<feature type="compositionally biased region" description="Basic and acidic residues" evidence="2">
    <location>
        <begin position="28"/>
        <end position="43"/>
    </location>
</feature>
<dbReference type="AlphaFoldDB" id="A0A1S3D9T7"/>
<sequence>MSNISLKMEDKENEYNRENLGSNDQNDADDKKIDKENEVDNKTSDVPNVAEIEVFIEQADNKSSDEQNNVNNEESVEQTTGNEADNQESKETLNKVDNSEANEEQVEELKKALKLLETCSDVYYNNLQVGQQPSTSKSGKKDKTKSTENLLLLTGRLKDYQLVGVEWLWSLYFNGLEGAILADEMGLGKTIQVIAFFCKIIEEQALEPNLIVCPLSVLNNWEAEFRKFAPFVRTVKYYGNAIERKALQSEALSLPTIKVPAKKGKTKKQISLKLPLILVTTPQIIENDFGFLKKITWNCIIVDEGHSVKNKKSKLSIKLTALRATFKVLLTGTPLQNNLRELWTLLEFVQPNNTFDYDKFDSLLRGKLSNLTEGNTDQVDDGTSEIVDTMHNILKPFFLRRLKCDVNLNLPPKKTTVIDCPMVPAQELMYTKVLTKTIGENREQVAEYFNTTVNTSSSSDSSGNESYIWFSEESTLSNASSVKAGKREQTIDSNQLVQQPKRRKCSLNKTYDLTEIDRMFDSMIERDDTSDTEVQVEDKIKVEPCENSSNAQDVPSAEEKNVDEILHHVNVKMTNVTMVLRNIISHPYLINKPYRIVDGKKEMVCDENIVSSSGKMIVLNQLLHKLKQTNHKTLVFSTMVKVLNFIEELCVLENYNYYRLHGSIRNEERNDAVQQFNGSTEWGVFLLSTRAGGQGLNLTAADTCILYDSDWNPQVDIQAEARCHRIGQTKPVCIYRLVSHKTLDEVIYETAQSKLRLGQIILPDHLFKFQTAKEKKVDVRELLNLIRTKTKERMEHPDGKIYTDAEIEKFLDRSDLIAKTRQTQ</sequence>
<dbReference type="GeneID" id="103513503"/>
<dbReference type="KEGG" id="dci:103513503"/>
<dbReference type="CDD" id="cd18793">
    <property type="entry name" value="SF2_C_SNF"/>
    <property type="match status" value="1"/>
</dbReference>
<evidence type="ECO:0000259" key="3">
    <source>
        <dbReference type="PROSITE" id="PS51192"/>
    </source>
</evidence>
<accession>A0A1S3D9T7</accession>
<dbReference type="SMART" id="SM00487">
    <property type="entry name" value="DEXDc"/>
    <property type="match status" value="1"/>
</dbReference>
<dbReference type="STRING" id="121845.A0A1S3D9T7"/>
<feature type="compositionally biased region" description="Basic and acidic residues" evidence="2">
    <location>
        <begin position="7"/>
        <end position="17"/>
    </location>
</feature>
<evidence type="ECO:0000259" key="4">
    <source>
        <dbReference type="PROSITE" id="PS51194"/>
    </source>
</evidence>
<dbReference type="GO" id="GO:0005524">
    <property type="term" value="F:ATP binding"/>
    <property type="evidence" value="ECO:0007669"/>
    <property type="project" value="InterPro"/>
</dbReference>
<dbReference type="InterPro" id="IPR027417">
    <property type="entry name" value="P-loop_NTPase"/>
</dbReference>
<keyword evidence="6" id="KW-0067">ATP-binding</keyword>
<dbReference type="Pfam" id="PF00271">
    <property type="entry name" value="Helicase_C"/>
    <property type="match status" value="1"/>
</dbReference>
<dbReference type="PROSITE" id="PS51194">
    <property type="entry name" value="HELICASE_CTER"/>
    <property type="match status" value="1"/>
</dbReference>
<keyword evidence="1" id="KW-0378">Hydrolase</keyword>
<evidence type="ECO:0000313" key="5">
    <source>
        <dbReference type="Proteomes" id="UP000079169"/>
    </source>
</evidence>
<keyword evidence="6" id="KW-0547">Nucleotide-binding</keyword>
<name>A0A1S3D9T7_DIACI</name>
<dbReference type="SUPFAM" id="SSF52540">
    <property type="entry name" value="P-loop containing nucleoside triphosphate hydrolases"/>
    <property type="match status" value="2"/>
</dbReference>
<dbReference type="Pfam" id="PF00176">
    <property type="entry name" value="SNF2-rel_dom"/>
    <property type="match status" value="1"/>
</dbReference>
<dbReference type="Gene3D" id="3.40.50.10810">
    <property type="entry name" value="Tandem AAA-ATPase domain"/>
    <property type="match status" value="1"/>
</dbReference>
<evidence type="ECO:0000256" key="2">
    <source>
        <dbReference type="SAM" id="MobiDB-lite"/>
    </source>
</evidence>
<proteinExistence type="predicted"/>
<evidence type="ECO:0000313" key="6">
    <source>
        <dbReference type="RefSeq" id="XP_008476560.1"/>
    </source>
</evidence>
<dbReference type="InterPro" id="IPR038718">
    <property type="entry name" value="SNF2-like_sf"/>
</dbReference>
<organism evidence="5 6">
    <name type="scientific">Diaphorina citri</name>
    <name type="common">Asian citrus psyllid</name>
    <dbReference type="NCBI Taxonomy" id="121845"/>
    <lineage>
        <taxon>Eukaryota</taxon>
        <taxon>Metazoa</taxon>
        <taxon>Ecdysozoa</taxon>
        <taxon>Arthropoda</taxon>
        <taxon>Hexapoda</taxon>
        <taxon>Insecta</taxon>
        <taxon>Pterygota</taxon>
        <taxon>Neoptera</taxon>
        <taxon>Paraneoptera</taxon>
        <taxon>Hemiptera</taxon>
        <taxon>Sternorrhyncha</taxon>
        <taxon>Psylloidea</taxon>
        <taxon>Psyllidae</taxon>
        <taxon>Diaphorininae</taxon>
        <taxon>Diaphorina</taxon>
    </lineage>
</organism>
<dbReference type="PROSITE" id="PS51192">
    <property type="entry name" value="HELICASE_ATP_BIND_1"/>
    <property type="match status" value="1"/>
</dbReference>
<dbReference type="RefSeq" id="XP_008476560.1">
    <property type="nucleotide sequence ID" value="XM_008478338.3"/>
</dbReference>
<feature type="region of interest" description="Disordered" evidence="2">
    <location>
        <begin position="1"/>
        <end position="104"/>
    </location>
</feature>
<dbReference type="InterPro" id="IPR001650">
    <property type="entry name" value="Helicase_C-like"/>
</dbReference>
<keyword evidence="6" id="KW-0347">Helicase</keyword>
<dbReference type="PaxDb" id="121845-A0A1S3D9T7"/>
<dbReference type="Gene3D" id="3.40.50.300">
    <property type="entry name" value="P-loop containing nucleotide triphosphate hydrolases"/>
    <property type="match status" value="1"/>
</dbReference>
<dbReference type="InterPro" id="IPR049730">
    <property type="entry name" value="SNF2/RAD54-like_C"/>
</dbReference>
<dbReference type="InterPro" id="IPR000330">
    <property type="entry name" value="SNF2_N"/>
</dbReference>
<dbReference type="Proteomes" id="UP000079169">
    <property type="component" value="Unplaced"/>
</dbReference>
<reference evidence="6" key="1">
    <citation type="submission" date="2025-08" db="UniProtKB">
        <authorList>
            <consortium name="RefSeq"/>
        </authorList>
    </citation>
    <scope>IDENTIFICATION</scope>
</reference>
<dbReference type="PANTHER" id="PTHR10799">
    <property type="entry name" value="SNF2/RAD54 HELICASE FAMILY"/>
    <property type="match status" value="1"/>
</dbReference>
<dbReference type="InterPro" id="IPR014001">
    <property type="entry name" value="Helicase_ATP-bd"/>
</dbReference>
<feature type="domain" description="Helicase C-terminal" evidence="4">
    <location>
        <begin position="618"/>
        <end position="783"/>
    </location>
</feature>
<feature type="domain" description="Helicase ATP-binding" evidence="3">
    <location>
        <begin position="170"/>
        <end position="352"/>
    </location>
</feature>
<evidence type="ECO:0000256" key="1">
    <source>
        <dbReference type="ARBA" id="ARBA00022801"/>
    </source>
</evidence>
<protein>
    <submittedName>
        <fullName evidence="6">ATP-dependent DNA helicase DDM1</fullName>
    </submittedName>
</protein>
<dbReference type="SMART" id="SM00490">
    <property type="entry name" value="HELICc"/>
    <property type="match status" value="1"/>
</dbReference>
<feature type="compositionally biased region" description="Basic and acidic residues" evidence="2">
    <location>
        <begin position="87"/>
        <end position="98"/>
    </location>
</feature>